<dbReference type="OrthoDB" id="5186at2759"/>
<dbReference type="Gene3D" id="3.40.50.410">
    <property type="entry name" value="von Willebrand factor, type A domain"/>
    <property type="match status" value="1"/>
</dbReference>
<dbReference type="Proteomes" id="UP000093000">
    <property type="component" value="Unassembled WGS sequence"/>
</dbReference>
<dbReference type="CDD" id="cd01460">
    <property type="entry name" value="vWA_midasin"/>
    <property type="match status" value="1"/>
</dbReference>
<feature type="compositionally biased region" description="Basic and acidic residues" evidence="4">
    <location>
        <begin position="1842"/>
        <end position="1863"/>
    </location>
</feature>
<keyword evidence="1" id="KW-0547">Nucleotide-binding</keyword>
<feature type="compositionally biased region" description="Acidic residues" evidence="4">
    <location>
        <begin position="2277"/>
        <end position="2289"/>
    </location>
</feature>
<feature type="compositionally biased region" description="Basic and acidic residues" evidence="4">
    <location>
        <begin position="2264"/>
        <end position="2276"/>
    </location>
</feature>
<feature type="coiled-coil region" evidence="3">
    <location>
        <begin position="2341"/>
        <end position="2368"/>
    </location>
</feature>
<evidence type="ECO:0000256" key="3">
    <source>
        <dbReference type="SAM" id="Coils"/>
    </source>
</evidence>
<dbReference type="InterPro" id="IPR036465">
    <property type="entry name" value="vWFA_dom_sf"/>
</dbReference>
<feature type="compositionally biased region" description="Polar residues" evidence="4">
    <location>
        <begin position="2177"/>
        <end position="2186"/>
    </location>
</feature>
<dbReference type="InParanoid" id="A0A1C7NBE5"/>
<evidence type="ECO:0000256" key="1">
    <source>
        <dbReference type="ARBA" id="ARBA00022741"/>
    </source>
</evidence>
<accession>A0A1C7NBE5</accession>
<feature type="domain" description="VWFA" evidence="5">
    <location>
        <begin position="2443"/>
        <end position="2641"/>
    </location>
</feature>
<dbReference type="PROSITE" id="PS50234">
    <property type="entry name" value="VWFA"/>
    <property type="match status" value="1"/>
</dbReference>
<feature type="compositionally biased region" description="Basic and acidic residues" evidence="4">
    <location>
        <begin position="1886"/>
        <end position="1904"/>
    </location>
</feature>
<keyword evidence="7" id="KW-1185">Reference proteome</keyword>
<evidence type="ECO:0000313" key="7">
    <source>
        <dbReference type="Proteomes" id="UP000093000"/>
    </source>
</evidence>
<proteinExistence type="predicted"/>
<dbReference type="GO" id="GO:0030687">
    <property type="term" value="C:preribosome, large subunit precursor"/>
    <property type="evidence" value="ECO:0007669"/>
    <property type="project" value="TreeGrafter"/>
</dbReference>
<feature type="compositionally biased region" description="Low complexity" evidence="4">
    <location>
        <begin position="2108"/>
        <end position="2118"/>
    </location>
</feature>
<feature type="compositionally biased region" description="Basic and acidic residues" evidence="4">
    <location>
        <begin position="2217"/>
        <end position="2230"/>
    </location>
</feature>
<dbReference type="EMBL" id="LUGH01000309">
    <property type="protein sequence ID" value="OBZ86320.1"/>
    <property type="molecule type" value="Genomic_DNA"/>
</dbReference>
<feature type="compositionally biased region" description="Polar residues" evidence="4">
    <location>
        <begin position="2248"/>
        <end position="2259"/>
    </location>
</feature>
<feature type="compositionally biased region" description="Polar residues" evidence="4">
    <location>
        <begin position="2092"/>
        <end position="2106"/>
    </location>
</feature>
<feature type="compositionally biased region" description="Acidic residues" evidence="4">
    <location>
        <begin position="1796"/>
        <end position="1841"/>
    </location>
</feature>
<feature type="compositionally biased region" description="Acidic residues" evidence="4">
    <location>
        <begin position="1905"/>
        <end position="1936"/>
    </location>
</feature>
<feature type="compositionally biased region" description="Acidic residues" evidence="4">
    <location>
        <begin position="2125"/>
        <end position="2136"/>
    </location>
</feature>
<keyword evidence="2" id="KW-0067">ATP-binding</keyword>
<dbReference type="SUPFAM" id="SSF53300">
    <property type="entry name" value="vWA-like"/>
    <property type="match status" value="1"/>
</dbReference>
<evidence type="ECO:0000259" key="5">
    <source>
        <dbReference type="PROSITE" id="PS50234"/>
    </source>
</evidence>
<feature type="compositionally biased region" description="Basic and acidic residues" evidence="4">
    <location>
        <begin position="2191"/>
        <end position="2201"/>
    </location>
</feature>
<dbReference type="STRING" id="101091.A0A1C7NBE5"/>
<dbReference type="GO" id="GO:0000055">
    <property type="term" value="P:ribosomal large subunit export from nucleus"/>
    <property type="evidence" value="ECO:0007669"/>
    <property type="project" value="TreeGrafter"/>
</dbReference>
<dbReference type="PANTHER" id="PTHR48103">
    <property type="entry name" value="MIDASIN-RELATED"/>
    <property type="match status" value="1"/>
</dbReference>
<dbReference type="GO" id="GO:0005524">
    <property type="term" value="F:ATP binding"/>
    <property type="evidence" value="ECO:0007669"/>
    <property type="project" value="UniProtKB-KW"/>
</dbReference>
<feature type="compositionally biased region" description="Acidic residues" evidence="4">
    <location>
        <begin position="1949"/>
        <end position="1988"/>
    </location>
</feature>
<feature type="compositionally biased region" description="Acidic residues" evidence="4">
    <location>
        <begin position="2203"/>
        <end position="2216"/>
    </location>
</feature>
<dbReference type="InterPro" id="IPR002035">
    <property type="entry name" value="VWF_A"/>
</dbReference>
<organism evidence="6 7">
    <name type="scientific">Choanephora cucurbitarum</name>
    <dbReference type="NCBI Taxonomy" id="101091"/>
    <lineage>
        <taxon>Eukaryota</taxon>
        <taxon>Fungi</taxon>
        <taxon>Fungi incertae sedis</taxon>
        <taxon>Mucoromycota</taxon>
        <taxon>Mucoromycotina</taxon>
        <taxon>Mucoromycetes</taxon>
        <taxon>Mucorales</taxon>
        <taxon>Mucorineae</taxon>
        <taxon>Choanephoraceae</taxon>
        <taxon>Choanephoroideae</taxon>
        <taxon>Choanephora</taxon>
    </lineage>
</organism>
<evidence type="ECO:0000256" key="4">
    <source>
        <dbReference type="SAM" id="MobiDB-lite"/>
    </source>
</evidence>
<name>A0A1C7NBE5_9FUNG</name>
<protein>
    <submittedName>
        <fullName evidence="6">Midasin</fullName>
    </submittedName>
</protein>
<gene>
    <name evidence="6" type="primary">MDN1_0</name>
    <name evidence="6" type="ORF">A0J61_05629</name>
</gene>
<evidence type="ECO:0000313" key="6">
    <source>
        <dbReference type="EMBL" id="OBZ86320.1"/>
    </source>
</evidence>
<keyword evidence="3" id="KW-0175">Coiled coil</keyword>
<feature type="compositionally biased region" description="Basic and acidic residues" evidence="4">
    <location>
        <begin position="2137"/>
        <end position="2149"/>
    </location>
</feature>
<reference evidence="6 7" key="1">
    <citation type="submission" date="2016-03" db="EMBL/GenBank/DDBJ databases">
        <title>Choanephora cucurbitarum.</title>
        <authorList>
            <person name="Min B."/>
            <person name="Park H."/>
            <person name="Park J.-H."/>
            <person name="Shin H.-D."/>
            <person name="Choi I.-G."/>
        </authorList>
    </citation>
    <scope>NUCLEOTIDE SEQUENCE [LARGE SCALE GENOMIC DNA]</scope>
    <source>
        <strain evidence="6 7">KUS-F28377</strain>
    </source>
</reference>
<sequence length="2650" mass="301684">MSEEIIKFAHMEPVFKQIEDIMSGFDFNTSKSMKALWKYFCPATLSSESLHSLEVELHNVNEKMNCYQFNTEEQLAPTSLVLHANTEAKEALVEGIATLYAVDENDHENAQKVMNSLRKLPEYVDLQLESSKPSTESVKRETFWDTALVPLYDYTSLVHEMELIASLYQSACAASDTQALESLVEQMLKFRKFAFDKTSRPPKDLVPYQRLIWFLDSENVEKQSGTLPGMVQGAAHAYHQRLWRSSIYQNSLYQLTHSEDVIDLGISEGSLALFQSVETLVCLNLLSSVEKMPADAYENALSQLKNLKQYLATNVSLKDRKALEVATLIGMTRQLFKASSDMIAAELFNSISSEFEKTTDFVSALLRTTIYSTDDTSVSYSTAVDAISQVFELARENNLNKYFVAAISALKDAICYLKDKNVPCLYSAVGKTRILLGLAFVSAYIPDYPVDPTSEPRLQVDLLMKEKQEHLDHIDVRTNIERIYTGSDTNQKIEEKQAQLDMVNQRLGQSSTIFSLRPAQSQLEDIFVDLRYLQKSMLDQNVEKLMIDLESNGVDSVLQRENLLQGNALQFVDRVQHKFPLYKDILQPLLVAVDDVKYGLRILTANTRNDPVDAFLSQVIELLIRDPDVSHHDTGLEWHTLASPDKITKLKHIIFERAPTKRKWAFYLRILIVILQRLVINVNTNGYLKSDDLIAVNILFSEIVNVWKSAEEYKQKMAAEKEALFKTRAKKYEPPTDEELEEQDLKKLFADFNEDFADLNIEDDGKIEKSVVPETVEELSVLDETDIHRIGHLHRVLFETYSRDSCVRSSKAWDREAIQSYNVASQLASMAENAFSHSIDSVCNAGHLRITSLTINRLESENSFAMTSDNIYDFYQSENVGEAKRVEPIVNRFKARVLQLIEQWPEHAILEQLVVICDRILTFSVLSPVAKFLTGIELLLQKSEDWEAYAAKHVSLKDQREELISLIISWRQLELNCWPKLLAAQEQYHQDAAFTWWFHLYDAINNTSFESSNEEQNAKNTKDLLGALDHFIQTASIVELEPRLKMIDTFYRQTKAQAQLTTFEAEKLNYERTAIILRNVHMYYSQFQEHANTMLAQLRKPIEKDLKDFVKIATWKDVNIYALRQSASKTHRQLHKCIKRYREVLANSMLTVIANYNEEHAMYQFGDDKRYSKDVNSGLVAQLSEPSHWMSETSLPDSETSFDWSSAPPVKQHLSNLQTILNRLRLYCRKDIYIADAETKDLPLENFMTEMIEQIKYFQKETPSVMTEENKSLVKNQKLLKKKALVDFLKELRRLGLKSRPGKMREQNSDTIVLFRQQVASLEALLQNRDLQKEKLSIYSLATADIVEQWKKANDYYFRCIARLTHLRTISMTNVSKDLSMLEVERALSATEHMFALTNKERKVLAHVEGRVQILQGVSVQLSTLYDSISQGQTIANDAQVGCRLTNHKVYIDKLALFINQAVNVISLQAGSVAQQIFKDLQTMCREIQKIQKTVDYLFVQRYLYPKAATGLDFSLLSSDVDELINTHIEKIDAAHTLLVSAMSVFPQSSHVVFPVIRYIERVRLSGSNSIDLTSESKGTVLKLREKVHSFIETILVSIQDLKKANALPEAQSEKQEDELEDTHEDMREDFIRQQSSKQSTLANALHLESAAKRCVEMLTVAHSLVGSFSDSSETQEVSRLLQEAYPFLQQYMLIVQHTLAKMLIHHKSMAKLTYCLVNSFSIIITKGFCMPAGADDGEEGEADGTMSGTGMGEGEGSKDVSNEIEDEEQVLGTQNEEQSKDEKQDTKEEKNGLDMENDFDGNLEDMERDEDQEDEDSDSSDEEEDPDEQIGDVDDMDPDAVDDKMWGDEAEENLKESDKTVDDQGQQQQEQESEIVAKEEDDQQPESKGEKPEKSDKNDKQQEADGEEGDGEEEMDDQQEGDGEEQNEGEDEDDAENRPGEQLNAEIPEAETLDLPEDLNMDGDEDGEEEEGGEDGQEMNDPMDMDEQPAQQGEEQLPEEDEGAEAFQDPLNEIDQGLNEDEEMSDADASAEKDTDFNEGEEKTEEDGSANEEEEKEEAVPELGDSEQNRNNGQIEEDEQEAEEENKTQNREQPNSDTTADNQFGVQGEAGKQSKSSSGKKEGDDDQADSNDAQDEVEKKEKQGKSERGANQSNQDEEDAAAEKEEQGDETEDNEASQPQSNPQRSLGDALEKWRRRLADLNDNEELEENEEDEAKPDNQDAEDAKVNEDQSFEYVKNDDEAHDMQTMGNAQAEQTQDLKMAGIDEEKEDAKETSGEMDVDEATDDVDTMPLPRDNLDMSGSGDVKGAILSKKLPENQMMDETEVLTMDESVVSREPLEQEDINRMRDELETQVSEWREEGRDINKARELWQGYENLTHDLAMGLCEQLRLILEPTLATKLKGDYRTGKRLNMKKIIPYIASQFKKDKIWLRRTKPSKRQYQVMISVDDSKSMSESHSVQLAYEALSLISKALSQLEVGDISITSFGERVRLLHPFDQPFTGESGANVIQQFTFAQQKTYVKNLIETSIGLFENAKQSSGPGNGELWQLQLILSDGICEDHETLRALVRSALDRQIMMIFIVVDNKPEKDSIMNMTNVKYLIKDGKYSIQMNPYLETFPFQYFMVLRDINSLPEALSDALRQYFSFVSA</sequence>
<evidence type="ECO:0000256" key="2">
    <source>
        <dbReference type="ARBA" id="ARBA00022840"/>
    </source>
</evidence>
<comment type="caution">
    <text evidence="6">The sequence shown here is derived from an EMBL/GenBank/DDBJ whole genome shotgun (WGS) entry which is preliminary data.</text>
</comment>
<dbReference type="GO" id="GO:0005634">
    <property type="term" value="C:nucleus"/>
    <property type="evidence" value="ECO:0007669"/>
    <property type="project" value="TreeGrafter"/>
</dbReference>
<feature type="compositionally biased region" description="Acidic residues" evidence="4">
    <location>
        <begin position="2038"/>
        <end position="2058"/>
    </location>
</feature>
<feature type="compositionally biased region" description="Acidic residues" evidence="4">
    <location>
        <begin position="2156"/>
        <end position="2176"/>
    </location>
</feature>
<feature type="compositionally biased region" description="Basic and acidic residues" evidence="4">
    <location>
        <begin position="1778"/>
        <end position="1794"/>
    </location>
</feature>
<dbReference type="PANTHER" id="PTHR48103:SF2">
    <property type="entry name" value="MIDASIN"/>
    <property type="match status" value="1"/>
</dbReference>
<feature type="compositionally biased region" description="Acidic residues" evidence="4">
    <location>
        <begin position="2076"/>
        <end position="2085"/>
    </location>
</feature>
<feature type="region of interest" description="Disordered" evidence="4">
    <location>
        <begin position="1736"/>
        <end position="2304"/>
    </location>
</feature>
<dbReference type="GO" id="GO:0000027">
    <property type="term" value="P:ribosomal large subunit assembly"/>
    <property type="evidence" value="ECO:0007669"/>
    <property type="project" value="TreeGrafter"/>
</dbReference>